<organism evidence="4 5">
    <name type="scientific">Herbiconiux flava</name>
    <dbReference type="NCBI Taxonomy" id="881268"/>
    <lineage>
        <taxon>Bacteria</taxon>
        <taxon>Bacillati</taxon>
        <taxon>Actinomycetota</taxon>
        <taxon>Actinomycetes</taxon>
        <taxon>Micrococcales</taxon>
        <taxon>Microbacteriaceae</taxon>
        <taxon>Herbiconiux</taxon>
    </lineage>
</organism>
<dbReference type="SUPFAM" id="SSF51735">
    <property type="entry name" value="NAD(P)-binding Rossmann-fold domains"/>
    <property type="match status" value="1"/>
</dbReference>
<dbReference type="Proteomes" id="UP000549913">
    <property type="component" value="Unassembled WGS sequence"/>
</dbReference>
<proteinExistence type="inferred from homology"/>
<dbReference type="InterPro" id="IPR020904">
    <property type="entry name" value="Sc_DH/Rdtase_CS"/>
</dbReference>
<dbReference type="PROSITE" id="PS00061">
    <property type="entry name" value="ADH_SHORT"/>
    <property type="match status" value="1"/>
</dbReference>
<evidence type="ECO:0008006" key="6">
    <source>
        <dbReference type="Google" id="ProtNLM"/>
    </source>
</evidence>
<keyword evidence="5" id="KW-1185">Reference proteome</keyword>
<comment type="caution">
    <text evidence="4">The sequence shown here is derived from an EMBL/GenBank/DDBJ whole genome shotgun (WGS) entry which is preliminary data.</text>
</comment>
<feature type="region of interest" description="Disordered" evidence="3">
    <location>
        <begin position="1"/>
        <end position="46"/>
    </location>
</feature>
<evidence type="ECO:0000313" key="4">
    <source>
        <dbReference type="EMBL" id="NYD69974.1"/>
    </source>
</evidence>
<dbReference type="Pfam" id="PF13561">
    <property type="entry name" value="adh_short_C2"/>
    <property type="match status" value="1"/>
</dbReference>
<dbReference type="PANTHER" id="PTHR48107">
    <property type="entry name" value="NADPH-DEPENDENT ALDEHYDE REDUCTASE-LIKE PROTEIN, CHLOROPLASTIC-RELATED"/>
    <property type="match status" value="1"/>
</dbReference>
<evidence type="ECO:0000256" key="1">
    <source>
        <dbReference type="ARBA" id="ARBA00006484"/>
    </source>
</evidence>
<dbReference type="PANTHER" id="PTHR48107:SF16">
    <property type="entry name" value="NADPH-DEPENDENT ALDEHYDE REDUCTASE 1, CHLOROPLASTIC"/>
    <property type="match status" value="1"/>
</dbReference>
<dbReference type="GO" id="GO:0016614">
    <property type="term" value="F:oxidoreductase activity, acting on CH-OH group of donors"/>
    <property type="evidence" value="ECO:0007669"/>
    <property type="project" value="UniProtKB-ARBA"/>
</dbReference>
<name>A0A852SJB1_9MICO</name>
<comment type="similarity">
    <text evidence="1">Belongs to the short-chain dehydrogenases/reductases (SDR) family.</text>
</comment>
<reference evidence="4 5" key="1">
    <citation type="submission" date="2020-07" db="EMBL/GenBank/DDBJ databases">
        <title>Sequencing the genomes of 1000 actinobacteria strains.</title>
        <authorList>
            <person name="Klenk H.-P."/>
        </authorList>
    </citation>
    <scope>NUCLEOTIDE SEQUENCE [LARGE SCALE GENOMIC DNA]</scope>
    <source>
        <strain evidence="4 5">DSM 26474</strain>
    </source>
</reference>
<dbReference type="PRINTS" id="PR00080">
    <property type="entry name" value="SDRFAMILY"/>
</dbReference>
<feature type="compositionally biased region" description="Basic and acidic residues" evidence="3">
    <location>
        <begin position="29"/>
        <end position="42"/>
    </location>
</feature>
<gene>
    <name evidence="4" type="ORF">BJ984_001132</name>
</gene>
<dbReference type="Gene3D" id="3.40.50.720">
    <property type="entry name" value="NAD(P)-binding Rossmann-like Domain"/>
    <property type="match status" value="1"/>
</dbReference>
<sequence>MSDTMYTPKDPTTQYPRPPFPPQQQDGPGDSRKMDPAPDHGETTYVGTGRLPGRKALITGADSGIGRAVAIAYAREGADVALSYLAEEQAEAEEVAELIRAEGRTAVLLPGDLQDEAVDQQVVADAVEGLGGLDILVINAGTMPTVDSIDDFETETLDHVLKANIYPLFWLTKAASPHLKPGASIITTSSIQGFVPSPSLAEYAVSKAGIANWTRAMAQQLIERGIRVNGVAPGPVWTPLQPAFVPNEKIEEFGSETPMGRAGQPVELAPAFVFLASQESSYVVGETIAVTGGSPTH</sequence>
<dbReference type="PRINTS" id="PR00081">
    <property type="entry name" value="GDHRDH"/>
</dbReference>
<accession>A0A852SJB1</accession>
<dbReference type="RefSeq" id="WP_179547209.1">
    <property type="nucleotide sequence ID" value="NZ_BSEW01000001.1"/>
</dbReference>
<evidence type="ECO:0000256" key="2">
    <source>
        <dbReference type="ARBA" id="ARBA00023002"/>
    </source>
</evidence>
<keyword evidence="2" id="KW-0560">Oxidoreductase</keyword>
<dbReference type="InterPro" id="IPR036291">
    <property type="entry name" value="NAD(P)-bd_dom_sf"/>
</dbReference>
<evidence type="ECO:0000256" key="3">
    <source>
        <dbReference type="SAM" id="MobiDB-lite"/>
    </source>
</evidence>
<dbReference type="AlphaFoldDB" id="A0A852SJB1"/>
<evidence type="ECO:0000313" key="5">
    <source>
        <dbReference type="Proteomes" id="UP000549913"/>
    </source>
</evidence>
<dbReference type="EMBL" id="JACCBM010000001">
    <property type="protein sequence ID" value="NYD69974.1"/>
    <property type="molecule type" value="Genomic_DNA"/>
</dbReference>
<dbReference type="InterPro" id="IPR002347">
    <property type="entry name" value="SDR_fam"/>
</dbReference>
<protein>
    <recommendedName>
        <fullName evidence="6">SDR family oxidoreductase</fullName>
    </recommendedName>
</protein>
<dbReference type="FunFam" id="3.40.50.720:FF:000097">
    <property type="entry name" value="SDR family oxidoreductase"/>
    <property type="match status" value="1"/>
</dbReference>